<feature type="compositionally biased region" description="Low complexity" evidence="1">
    <location>
        <begin position="106"/>
        <end position="120"/>
    </location>
</feature>
<feature type="compositionally biased region" description="Low complexity" evidence="1">
    <location>
        <begin position="27"/>
        <end position="37"/>
    </location>
</feature>
<dbReference type="EMBL" id="GBHO01036495">
    <property type="protein sequence ID" value="JAG07109.1"/>
    <property type="molecule type" value="Transcribed_RNA"/>
</dbReference>
<proteinExistence type="predicted"/>
<gene>
    <name evidence="2" type="ORF">CM83_99862</name>
</gene>
<name>A0A0A9WH89_LYGHE</name>
<organism evidence="2">
    <name type="scientific">Lygus hesperus</name>
    <name type="common">Western plant bug</name>
    <dbReference type="NCBI Taxonomy" id="30085"/>
    <lineage>
        <taxon>Eukaryota</taxon>
        <taxon>Metazoa</taxon>
        <taxon>Ecdysozoa</taxon>
        <taxon>Arthropoda</taxon>
        <taxon>Hexapoda</taxon>
        <taxon>Insecta</taxon>
        <taxon>Pterygota</taxon>
        <taxon>Neoptera</taxon>
        <taxon>Paraneoptera</taxon>
        <taxon>Hemiptera</taxon>
        <taxon>Heteroptera</taxon>
        <taxon>Panheteroptera</taxon>
        <taxon>Cimicomorpha</taxon>
        <taxon>Miridae</taxon>
        <taxon>Mirini</taxon>
        <taxon>Lygus</taxon>
    </lineage>
</organism>
<sequence length="474" mass="54350">MSRGMRTHYPETGGYDPCEYGGGMAPSKSSSGTSMSSCPQPVQTQRYPQTTSARRKNCYDSPGMNRMYMSAEPCLSNTPDNRYTEYSSLARPVSPYSGRNTSSGYTSRPASPRTPSPGSSYKQRQQMEENCDALNTSFRGPKRQVQFDCDSPEEPRATRASQPRTPRTPGLSAQCSSRTPSPMRPKCPPANSQESPCRPTYQPVESRVSDTFNPEELNALFGKLCPNLDPEAMNHCSFKEYNEDDKDEGFLSKIMKKFKGQPNPCPLKVDFSHRKARNYGALMRKKSSCFSKKEREDQSLDQLDDLWNPDTFMRWKCIDNWDQHKESLWRSVIQAKLDCPESHNRSIEDMMYDAFKAMNAPGGECISYRMIYGILRRNEDLYLNAYIDHFTDEQFLKLVVALNRFYMEDKDKRKTFFDHPPPTFIEKIMMKETLGVLDPTSPGPLIARRFWELLLDWYARKINSADTDDCDKVC</sequence>
<accession>A0A0A9WH89</accession>
<reference evidence="2" key="2">
    <citation type="submission" date="2014-07" db="EMBL/GenBank/DDBJ databases">
        <authorList>
            <person name="Hull J."/>
        </authorList>
    </citation>
    <scope>NUCLEOTIDE SEQUENCE</scope>
</reference>
<dbReference type="AlphaFoldDB" id="A0A0A9WH89"/>
<protein>
    <submittedName>
        <fullName evidence="2">Uncharacterized protein</fullName>
    </submittedName>
</protein>
<feature type="region of interest" description="Disordered" evidence="1">
    <location>
        <begin position="1"/>
        <end position="205"/>
    </location>
</feature>
<reference evidence="3" key="3">
    <citation type="submission" date="2014-09" db="EMBL/GenBank/DDBJ databases">
        <authorList>
            <person name="Magalhaes I.L.F."/>
            <person name="Oliveira U."/>
            <person name="Santos F.R."/>
            <person name="Vidigal T.H.D.A."/>
            <person name="Brescovit A.D."/>
            <person name="Santos A.J."/>
        </authorList>
    </citation>
    <scope>NUCLEOTIDE SEQUENCE</scope>
</reference>
<feature type="compositionally biased region" description="Polar residues" evidence="1">
    <location>
        <begin position="159"/>
        <end position="180"/>
    </location>
</feature>
<feature type="compositionally biased region" description="Polar residues" evidence="1">
    <location>
        <begin position="75"/>
        <end position="87"/>
    </location>
</feature>
<reference evidence="2" key="1">
    <citation type="journal article" date="2014" name="PLoS ONE">
        <title>Transcriptome-Based Identification of ABC Transporters in the Western Tarnished Plant Bug Lygus hesperus.</title>
        <authorList>
            <person name="Hull J.J."/>
            <person name="Chaney K."/>
            <person name="Geib S.M."/>
            <person name="Fabrick J.A."/>
            <person name="Brent C.S."/>
            <person name="Walsh D."/>
            <person name="Lavine L.C."/>
        </authorList>
    </citation>
    <scope>NUCLEOTIDE SEQUENCE</scope>
</reference>
<feature type="compositionally biased region" description="Polar residues" evidence="1">
    <location>
        <begin position="38"/>
        <end position="52"/>
    </location>
</feature>
<dbReference type="EMBL" id="GBRD01008752">
    <property type="protein sequence ID" value="JAG57069.1"/>
    <property type="molecule type" value="Transcribed_RNA"/>
</dbReference>
<evidence type="ECO:0000313" key="3">
    <source>
        <dbReference type="EMBL" id="JAG57069.1"/>
    </source>
</evidence>
<evidence type="ECO:0000256" key="1">
    <source>
        <dbReference type="SAM" id="MobiDB-lite"/>
    </source>
</evidence>
<evidence type="ECO:0000313" key="2">
    <source>
        <dbReference type="EMBL" id="JAG07109.1"/>
    </source>
</evidence>